<dbReference type="Proteomes" id="UP000677082">
    <property type="component" value="Unassembled WGS sequence"/>
</dbReference>
<comment type="caution">
    <text evidence="1">The sequence shown here is derived from an EMBL/GenBank/DDBJ whole genome shotgun (WGS) entry which is preliminary data.</text>
</comment>
<evidence type="ECO:0000313" key="1">
    <source>
        <dbReference type="EMBL" id="GIM89703.1"/>
    </source>
</evidence>
<accession>A0A919W445</accession>
<dbReference type="RefSeq" id="WP_213005667.1">
    <property type="nucleotide sequence ID" value="NZ_BOQN01000018.1"/>
</dbReference>
<proteinExistence type="predicted"/>
<sequence>MRTFMDDLRAGWTTPEKIDDYIDRWHDNTANDGKQLHECLGLTWGEYKRFGERNELPRLLDHPKACGAAEGSRWGYLPCGCTHDGYGGHLR</sequence>
<evidence type="ECO:0000313" key="2">
    <source>
        <dbReference type="Proteomes" id="UP000677082"/>
    </source>
</evidence>
<dbReference type="EMBL" id="BOQN01000018">
    <property type="protein sequence ID" value="GIM89703.1"/>
    <property type="molecule type" value="Genomic_DNA"/>
</dbReference>
<gene>
    <name evidence="1" type="ORF">Ato02nite_014960</name>
</gene>
<organism evidence="1 2">
    <name type="scientific">Paractinoplanes toevensis</name>
    <dbReference type="NCBI Taxonomy" id="571911"/>
    <lineage>
        <taxon>Bacteria</taxon>
        <taxon>Bacillati</taxon>
        <taxon>Actinomycetota</taxon>
        <taxon>Actinomycetes</taxon>
        <taxon>Micromonosporales</taxon>
        <taxon>Micromonosporaceae</taxon>
        <taxon>Paractinoplanes</taxon>
    </lineage>
</organism>
<keyword evidence="2" id="KW-1185">Reference proteome</keyword>
<name>A0A919W445_9ACTN</name>
<protein>
    <submittedName>
        <fullName evidence="1">Uncharacterized protein</fullName>
    </submittedName>
</protein>
<dbReference type="AlphaFoldDB" id="A0A919W445"/>
<reference evidence="1 2" key="1">
    <citation type="submission" date="2021-03" db="EMBL/GenBank/DDBJ databases">
        <title>Whole genome shotgun sequence of Actinoplanes toevensis NBRC 105298.</title>
        <authorList>
            <person name="Komaki H."/>
            <person name="Tamura T."/>
        </authorList>
    </citation>
    <scope>NUCLEOTIDE SEQUENCE [LARGE SCALE GENOMIC DNA]</scope>
    <source>
        <strain evidence="1 2">NBRC 105298</strain>
    </source>
</reference>